<dbReference type="PRINTS" id="PR01021">
    <property type="entry name" value="OMPADOMAIN"/>
</dbReference>
<evidence type="ECO:0000256" key="1">
    <source>
        <dbReference type="ARBA" id="ARBA00004442"/>
    </source>
</evidence>
<dbReference type="PROSITE" id="PS51123">
    <property type="entry name" value="OMPA_2"/>
    <property type="match status" value="1"/>
</dbReference>
<evidence type="ECO:0000256" key="6">
    <source>
        <dbReference type="SAM" id="SignalP"/>
    </source>
</evidence>
<dbReference type="InterPro" id="IPR006664">
    <property type="entry name" value="OMP_bac"/>
</dbReference>
<organism evidence="8 9">
    <name type="scientific">Falsiroseomonas stagni DSM 19981</name>
    <dbReference type="NCBI Taxonomy" id="1123062"/>
    <lineage>
        <taxon>Bacteria</taxon>
        <taxon>Pseudomonadati</taxon>
        <taxon>Pseudomonadota</taxon>
        <taxon>Alphaproteobacteria</taxon>
        <taxon>Acetobacterales</taxon>
        <taxon>Roseomonadaceae</taxon>
        <taxon>Falsiroseomonas</taxon>
    </lineage>
</organism>
<protein>
    <recommendedName>
        <fullName evidence="7">OmpA-like domain-containing protein</fullName>
    </recommendedName>
</protein>
<dbReference type="SUPFAM" id="SSF103088">
    <property type="entry name" value="OmpA-like"/>
    <property type="match status" value="1"/>
</dbReference>
<evidence type="ECO:0000313" key="9">
    <source>
        <dbReference type="Proteomes" id="UP000199473"/>
    </source>
</evidence>
<evidence type="ECO:0000313" key="8">
    <source>
        <dbReference type="EMBL" id="SFK99169.1"/>
    </source>
</evidence>
<dbReference type="AlphaFoldDB" id="A0A1I4E1X5"/>
<dbReference type="STRING" id="1123062.SAMN02745775_11399"/>
<evidence type="ECO:0000256" key="4">
    <source>
        <dbReference type="PROSITE-ProRule" id="PRU00473"/>
    </source>
</evidence>
<dbReference type="InterPro" id="IPR006665">
    <property type="entry name" value="OmpA-like"/>
</dbReference>
<dbReference type="InterPro" id="IPR032608">
    <property type="entry name" value="DUF4892"/>
</dbReference>
<feature type="signal peptide" evidence="6">
    <location>
        <begin position="1"/>
        <end position="18"/>
    </location>
</feature>
<evidence type="ECO:0000256" key="5">
    <source>
        <dbReference type="SAM" id="MobiDB-lite"/>
    </source>
</evidence>
<keyword evidence="3" id="KW-0998">Cell outer membrane</keyword>
<dbReference type="PANTHER" id="PTHR30329:SF21">
    <property type="entry name" value="LIPOPROTEIN YIAD-RELATED"/>
    <property type="match status" value="1"/>
</dbReference>
<dbReference type="PANTHER" id="PTHR30329">
    <property type="entry name" value="STATOR ELEMENT OF FLAGELLAR MOTOR COMPLEX"/>
    <property type="match status" value="1"/>
</dbReference>
<dbReference type="GO" id="GO:0009279">
    <property type="term" value="C:cell outer membrane"/>
    <property type="evidence" value="ECO:0007669"/>
    <property type="project" value="UniProtKB-SubCell"/>
</dbReference>
<dbReference type="Gene3D" id="3.30.1330.60">
    <property type="entry name" value="OmpA-like domain"/>
    <property type="match status" value="1"/>
</dbReference>
<proteinExistence type="predicted"/>
<keyword evidence="2 4" id="KW-0472">Membrane</keyword>
<feature type="region of interest" description="Disordered" evidence="5">
    <location>
        <begin position="305"/>
        <end position="324"/>
    </location>
</feature>
<evidence type="ECO:0000256" key="2">
    <source>
        <dbReference type="ARBA" id="ARBA00023136"/>
    </source>
</evidence>
<dbReference type="InterPro" id="IPR050330">
    <property type="entry name" value="Bact_OuterMem_StrucFunc"/>
</dbReference>
<dbReference type="CDD" id="cd07185">
    <property type="entry name" value="OmpA_C-like"/>
    <property type="match status" value="1"/>
</dbReference>
<name>A0A1I4E1X5_9PROT</name>
<feature type="domain" description="OmpA-like" evidence="7">
    <location>
        <begin position="209"/>
        <end position="324"/>
    </location>
</feature>
<gene>
    <name evidence="8" type="ORF">SAMN02745775_11399</name>
</gene>
<dbReference type="Pfam" id="PF00691">
    <property type="entry name" value="OmpA"/>
    <property type="match status" value="1"/>
</dbReference>
<comment type="subcellular location">
    <subcellularLocation>
        <location evidence="1">Cell outer membrane</location>
    </subcellularLocation>
</comment>
<evidence type="ECO:0000259" key="7">
    <source>
        <dbReference type="PROSITE" id="PS51123"/>
    </source>
</evidence>
<dbReference type="EMBL" id="FOSQ01000013">
    <property type="protein sequence ID" value="SFK99169.1"/>
    <property type="molecule type" value="Genomic_DNA"/>
</dbReference>
<reference evidence="8 9" key="1">
    <citation type="submission" date="2016-10" db="EMBL/GenBank/DDBJ databases">
        <authorList>
            <person name="de Groot N.N."/>
        </authorList>
    </citation>
    <scope>NUCLEOTIDE SEQUENCE [LARGE SCALE GENOMIC DNA]</scope>
    <source>
        <strain evidence="8 9">DSM 19981</strain>
    </source>
</reference>
<dbReference type="RefSeq" id="WP_092962524.1">
    <property type="nucleotide sequence ID" value="NZ_FOSQ01000013.1"/>
</dbReference>
<keyword evidence="9" id="KW-1185">Reference proteome</keyword>
<dbReference type="Proteomes" id="UP000199473">
    <property type="component" value="Unassembled WGS sequence"/>
</dbReference>
<evidence type="ECO:0000256" key="3">
    <source>
        <dbReference type="ARBA" id="ARBA00023237"/>
    </source>
</evidence>
<dbReference type="Pfam" id="PF16234">
    <property type="entry name" value="DUF4892"/>
    <property type="match status" value="1"/>
</dbReference>
<sequence>MRTLLLLFVLLLAAPVSAQPRPAPDVAGGRDHPLVGRYEGSSLRHYRPRDFDEFRMVNRPVHGRDTRETGSRINDRNSIPVSGRAWRLRYEGPEGRSPLEVMRNHQEKLAANGFETLFACRAQECGDRSDLWFAVVEGVPGPSPSLAAGWENQLYTLAKLTRPEGDVHVAILAVVQGQRTQVLVDVVESRPMQGGRITFVDASAMQQAVERTGRVALYGIQFGFDSAEILPASRPTLEEVAKFLRANPALNVIVAGHTDGQGAFDYNVQLSTRRAQSVVAALTREWGIAAGRLTPFGAGMAAPIASNDNDAGRQQNRRVEIVKR</sequence>
<feature type="chain" id="PRO_5011710627" description="OmpA-like domain-containing protein" evidence="6">
    <location>
        <begin position="19"/>
        <end position="324"/>
    </location>
</feature>
<keyword evidence="6" id="KW-0732">Signal</keyword>
<dbReference type="OrthoDB" id="9792021at2"/>
<dbReference type="InterPro" id="IPR036737">
    <property type="entry name" value="OmpA-like_sf"/>
</dbReference>
<accession>A0A1I4E1X5</accession>